<dbReference type="RefSeq" id="WP_129425717.1">
    <property type="nucleotide sequence ID" value="NZ_SDPW01000001.1"/>
</dbReference>
<dbReference type="EMBL" id="SDPW01000001">
    <property type="protein sequence ID" value="RXZ54891.1"/>
    <property type="molecule type" value="Genomic_DNA"/>
</dbReference>
<sequence>MPAKPNERQYRAMQVVLRSLPTDSEREKRIESDYYVEGYASTFNDPYVLWQDPWDGTEYREIISPDAFVETDMSDVIMQFDHCGDVLARMSNGTLIVEPDKHGLFIAADLSKSDSARKRFEEVDNGLVTRMSWAFTIGASEYDRDTHTTTITRVKKIYDVSAVSLPADPNTEISARNLLNGVIEQSRKELARRKAALLRAKACLAITNAKKGK</sequence>
<evidence type="ECO:0000256" key="3">
    <source>
        <dbReference type="ARBA" id="ARBA00022801"/>
    </source>
</evidence>
<keyword evidence="2 5" id="KW-0645">Protease</keyword>
<evidence type="ECO:0000313" key="6">
    <source>
        <dbReference type="Proteomes" id="UP000293345"/>
    </source>
</evidence>
<keyword evidence="3" id="KW-0378">Hydrolase</keyword>
<dbReference type="OrthoDB" id="9804926at2"/>
<dbReference type="Pfam" id="PF04586">
    <property type="entry name" value="Peptidase_S78"/>
    <property type="match status" value="1"/>
</dbReference>
<evidence type="ECO:0000259" key="4">
    <source>
        <dbReference type="Pfam" id="PF04586"/>
    </source>
</evidence>
<organism evidence="5 6">
    <name type="scientific">Senegalimassilia faecalis</name>
    <dbReference type="NCBI Taxonomy" id="2509433"/>
    <lineage>
        <taxon>Bacteria</taxon>
        <taxon>Bacillati</taxon>
        <taxon>Actinomycetota</taxon>
        <taxon>Coriobacteriia</taxon>
        <taxon>Coriobacteriales</taxon>
        <taxon>Coriobacteriaceae</taxon>
        <taxon>Senegalimassilia</taxon>
    </lineage>
</organism>
<comment type="caution">
    <text evidence="5">The sequence shown here is derived from an EMBL/GenBank/DDBJ whole genome shotgun (WGS) entry which is preliminary data.</text>
</comment>
<dbReference type="GO" id="GO:0008233">
    <property type="term" value="F:peptidase activity"/>
    <property type="evidence" value="ECO:0007669"/>
    <property type="project" value="UniProtKB-KW"/>
</dbReference>
<keyword evidence="1" id="KW-1188">Viral release from host cell</keyword>
<evidence type="ECO:0000256" key="1">
    <source>
        <dbReference type="ARBA" id="ARBA00022612"/>
    </source>
</evidence>
<dbReference type="InterPro" id="IPR054613">
    <property type="entry name" value="Peptidase_S78_dom"/>
</dbReference>
<dbReference type="AlphaFoldDB" id="A0A4Q2K446"/>
<reference evidence="5 6" key="1">
    <citation type="submission" date="2019-01" db="EMBL/GenBank/DDBJ databases">
        <title>Senegalimassilia sp. nov. KGMB04484 isolated human feces.</title>
        <authorList>
            <person name="Han K.-I."/>
            <person name="Kim J.-S."/>
            <person name="Lee K.C."/>
            <person name="Suh M.K."/>
            <person name="Eom M.K."/>
            <person name="Lee J.H."/>
            <person name="Park S.-H."/>
            <person name="Kang S.W."/>
            <person name="Park J.-E."/>
            <person name="Oh B.S."/>
            <person name="Yu S.Y."/>
            <person name="Choi S.-H."/>
            <person name="Lee D.H."/>
            <person name="Yoon H."/>
            <person name="Kim B.-Y."/>
            <person name="Lee J.H."/>
            <person name="Lee J.-S."/>
        </authorList>
    </citation>
    <scope>NUCLEOTIDE SEQUENCE [LARGE SCALE GENOMIC DNA]</scope>
    <source>
        <strain evidence="5 6">KGMB04484</strain>
    </source>
</reference>
<proteinExistence type="predicted"/>
<name>A0A4Q2K446_9ACTN</name>
<evidence type="ECO:0000313" key="5">
    <source>
        <dbReference type="EMBL" id="RXZ54891.1"/>
    </source>
</evidence>
<gene>
    <name evidence="5" type="ORF">ET524_10650</name>
</gene>
<protein>
    <submittedName>
        <fullName evidence="5">HK97 family phage prohead protease</fullName>
    </submittedName>
</protein>
<accession>A0A4Q2K446</accession>
<evidence type="ECO:0000256" key="2">
    <source>
        <dbReference type="ARBA" id="ARBA00022670"/>
    </source>
</evidence>
<feature type="domain" description="Prohead serine protease" evidence="4">
    <location>
        <begin position="32"/>
        <end position="175"/>
    </location>
</feature>
<dbReference type="GO" id="GO:0006508">
    <property type="term" value="P:proteolysis"/>
    <property type="evidence" value="ECO:0007669"/>
    <property type="project" value="UniProtKB-KW"/>
</dbReference>
<keyword evidence="6" id="KW-1185">Reference proteome</keyword>
<dbReference type="Proteomes" id="UP000293345">
    <property type="component" value="Unassembled WGS sequence"/>
</dbReference>